<dbReference type="Gene3D" id="1.10.3430.10">
    <property type="entry name" value="Ammonium transporter AmtB like domains"/>
    <property type="match status" value="1"/>
</dbReference>
<dbReference type="InterPro" id="IPR024041">
    <property type="entry name" value="NH4_transpt_AmtB-like_dom"/>
</dbReference>
<feature type="transmembrane region" description="Helical" evidence="9">
    <location>
        <begin position="288"/>
        <end position="306"/>
    </location>
</feature>
<dbReference type="FunCoup" id="A0LV78">
    <property type="interactions" value="54"/>
</dbReference>
<dbReference type="STRING" id="351607.Acel_1566"/>
<dbReference type="InterPro" id="IPR029020">
    <property type="entry name" value="Ammonium/urea_transptr"/>
</dbReference>
<proteinExistence type="inferred from homology"/>
<feature type="transmembrane region" description="Helical" evidence="9">
    <location>
        <begin position="46"/>
        <end position="69"/>
    </location>
</feature>
<evidence type="ECO:0000256" key="7">
    <source>
        <dbReference type="ARBA" id="ARBA00023177"/>
    </source>
</evidence>
<dbReference type="HOGENOM" id="CLU_000445_33_0_11"/>
<feature type="transmembrane region" description="Helical" evidence="9">
    <location>
        <begin position="361"/>
        <end position="381"/>
    </location>
</feature>
<evidence type="ECO:0000256" key="5">
    <source>
        <dbReference type="ARBA" id="ARBA00022989"/>
    </source>
</evidence>
<dbReference type="eggNOG" id="COG0004">
    <property type="taxonomic scope" value="Bacteria"/>
</dbReference>
<evidence type="ECO:0000313" key="11">
    <source>
        <dbReference type="EMBL" id="ABK53338.1"/>
    </source>
</evidence>
<feature type="domain" description="Ammonium transporter AmtB-like" evidence="10">
    <location>
        <begin position="13"/>
        <end position="408"/>
    </location>
</feature>
<evidence type="ECO:0000259" key="10">
    <source>
        <dbReference type="Pfam" id="PF00909"/>
    </source>
</evidence>
<evidence type="ECO:0000256" key="3">
    <source>
        <dbReference type="ARBA" id="ARBA00022448"/>
    </source>
</evidence>
<keyword evidence="12" id="KW-1185">Reference proteome</keyword>
<dbReference type="Pfam" id="PF00909">
    <property type="entry name" value="Ammonium_transp"/>
    <property type="match status" value="1"/>
</dbReference>
<reference evidence="11 12" key="1">
    <citation type="journal article" date="2009" name="Genome Res.">
        <title>Complete genome of the cellulolytic thermophile Acidothermus cellulolyticus 11B provides insights into its ecophysiological and evolutionary adaptations.</title>
        <authorList>
            <person name="Barabote R.D."/>
            <person name="Xie G."/>
            <person name="Leu D.H."/>
            <person name="Normand P."/>
            <person name="Necsulea A."/>
            <person name="Daubin V."/>
            <person name="Medigue C."/>
            <person name="Adney W.S."/>
            <person name="Xu X.C."/>
            <person name="Lapidus A."/>
            <person name="Parales R.E."/>
            <person name="Detter C."/>
            <person name="Pujic P."/>
            <person name="Bruce D."/>
            <person name="Lavire C."/>
            <person name="Challacombe J.F."/>
            <person name="Brettin T.S."/>
            <person name="Berry A.M."/>
        </authorList>
    </citation>
    <scope>NUCLEOTIDE SEQUENCE [LARGE SCALE GENOMIC DNA]</scope>
    <source>
        <strain evidence="12">ATCC 43068 / DSM 8971 / 11B</strain>
    </source>
</reference>
<dbReference type="EMBL" id="CP000481">
    <property type="protein sequence ID" value="ABK53338.1"/>
    <property type="molecule type" value="Genomic_DNA"/>
</dbReference>
<keyword evidence="5 9" id="KW-1133">Transmembrane helix</keyword>
<gene>
    <name evidence="11" type="ordered locus">Acel_1566</name>
</gene>
<feature type="transmembrane region" description="Helical" evidence="9">
    <location>
        <begin position="231"/>
        <end position="252"/>
    </location>
</feature>
<organism evidence="11 12">
    <name type="scientific">Acidothermus cellulolyticus (strain ATCC 43068 / DSM 8971 / 11B)</name>
    <dbReference type="NCBI Taxonomy" id="351607"/>
    <lineage>
        <taxon>Bacteria</taxon>
        <taxon>Bacillati</taxon>
        <taxon>Actinomycetota</taxon>
        <taxon>Actinomycetes</taxon>
        <taxon>Acidothermales</taxon>
        <taxon>Acidothermaceae</taxon>
        <taxon>Acidothermus</taxon>
    </lineage>
</organism>
<dbReference type="GO" id="GO:0005886">
    <property type="term" value="C:plasma membrane"/>
    <property type="evidence" value="ECO:0007669"/>
    <property type="project" value="UniProtKB-SubCell"/>
</dbReference>
<dbReference type="PROSITE" id="PS01219">
    <property type="entry name" value="AMMONIUM_TRANSP"/>
    <property type="match status" value="1"/>
</dbReference>
<protein>
    <recommendedName>
        <fullName evidence="8 9">Ammonium transporter</fullName>
    </recommendedName>
</protein>
<dbReference type="InParanoid" id="A0LV78"/>
<keyword evidence="6 9" id="KW-0472">Membrane</keyword>
<evidence type="ECO:0000256" key="4">
    <source>
        <dbReference type="ARBA" id="ARBA00022692"/>
    </source>
</evidence>
<evidence type="ECO:0000256" key="1">
    <source>
        <dbReference type="ARBA" id="ARBA00004141"/>
    </source>
</evidence>
<dbReference type="Proteomes" id="UP000008221">
    <property type="component" value="Chromosome"/>
</dbReference>
<sequence>MDPKTGLNWGNTAWMLAATALVLLMTPGLAFFYGGMVRAKNVLAMLMQNFICMGIVSVLWVVDLFSIAFGPDKLGGFIGDAATYFGLRHGGDLWSSGNGVPTTVIAAFQITFAIITAALITGASADRLRFGPFLVFVTVWSILVYAPIAHWVWGNGWLARHSVEDFAGGTVVHINAGAAGVALTLVLGKRIGWPKERMRPHNVPFVLLGAGLLWFGWLGFNAGSELAADQIAGFALVNTIVATAAAMLGWLVVERIRDGRPTTLGAASGLVAGLVAITPACAFVSPLGAIAVGVAAGVICALAVSLKFKARIDDSLDVFAVHLVGGVVGALSIGFLGDAAINGHNGLFYGGGFLQLGRQAMGVGAVLAYDFVLTLIIAKVIDLIMGLRVSRDVELEGLDINLHAESAYDFGAPATHASVPAVVTTSRAKVDA</sequence>
<dbReference type="InterPro" id="IPR018047">
    <property type="entry name" value="Ammonium_transpt_CS"/>
</dbReference>
<dbReference type="InterPro" id="IPR001905">
    <property type="entry name" value="Ammonium_transpt"/>
</dbReference>
<dbReference type="NCBIfam" id="TIGR00836">
    <property type="entry name" value="amt"/>
    <property type="match status" value="1"/>
</dbReference>
<feature type="transmembrane region" description="Helical" evidence="9">
    <location>
        <begin position="200"/>
        <end position="219"/>
    </location>
</feature>
<dbReference type="PANTHER" id="PTHR43029:SF10">
    <property type="entry name" value="AMMONIUM TRANSPORTER MEP2"/>
    <property type="match status" value="1"/>
</dbReference>
<feature type="transmembrane region" description="Helical" evidence="9">
    <location>
        <begin position="100"/>
        <end position="121"/>
    </location>
</feature>
<evidence type="ECO:0000256" key="9">
    <source>
        <dbReference type="RuleBase" id="RU362002"/>
    </source>
</evidence>
<dbReference type="AlphaFoldDB" id="A0LV78"/>
<accession>A0LV78</accession>
<dbReference type="SUPFAM" id="SSF111352">
    <property type="entry name" value="Ammonium transporter"/>
    <property type="match status" value="1"/>
</dbReference>
<keyword evidence="4 9" id="KW-0812">Transmembrane</keyword>
<feature type="transmembrane region" description="Helical" evidence="9">
    <location>
        <begin position="12"/>
        <end position="34"/>
    </location>
</feature>
<dbReference type="GO" id="GO:0008519">
    <property type="term" value="F:ammonium channel activity"/>
    <property type="evidence" value="ECO:0007669"/>
    <property type="project" value="InterPro"/>
</dbReference>
<feature type="transmembrane region" description="Helical" evidence="9">
    <location>
        <begin position="318"/>
        <end position="341"/>
    </location>
</feature>
<dbReference type="OrthoDB" id="9814202at2"/>
<feature type="transmembrane region" description="Helical" evidence="9">
    <location>
        <begin position="166"/>
        <end position="188"/>
    </location>
</feature>
<feature type="transmembrane region" description="Helical" evidence="9">
    <location>
        <begin position="133"/>
        <end position="154"/>
    </location>
</feature>
<comment type="similarity">
    <text evidence="2 9">Belongs to the ammonia transporter channel (TC 1.A.11.2) family.</text>
</comment>
<evidence type="ECO:0000256" key="2">
    <source>
        <dbReference type="ARBA" id="ARBA00005887"/>
    </source>
</evidence>
<name>A0LV78_ACIC1</name>
<dbReference type="RefSeq" id="WP_011720401.1">
    <property type="nucleotide sequence ID" value="NC_008578.1"/>
</dbReference>
<evidence type="ECO:0000313" key="12">
    <source>
        <dbReference type="Proteomes" id="UP000008221"/>
    </source>
</evidence>
<feature type="transmembrane region" description="Helical" evidence="9">
    <location>
        <begin position="264"/>
        <end position="282"/>
    </location>
</feature>
<dbReference type="KEGG" id="ace:Acel_1566"/>
<keyword evidence="7 9" id="KW-0924">Ammonia transport</keyword>
<dbReference type="PANTHER" id="PTHR43029">
    <property type="entry name" value="AMMONIUM TRANSPORTER MEP2"/>
    <property type="match status" value="1"/>
</dbReference>
<keyword evidence="3 9" id="KW-0813">Transport</keyword>
<evidence type="ECO:0000256" key="6">
    <source>
        <dbReference type="ARBA" id="ARBA00023136"/>
    </source>
</evidence>
<evidence type="ECO:0000256" key="8">
    <source>
        <dbReference type="ARBA" id="ARBA00050025"/>
    </source>
</evidence>
<comment type="subcellular location">
    <subcellularLocation>
        <location evidence="9">Cell membrane</location>
        <topology evidence="9">Multi-pass membrane protein</topology>
    </subcellularLocation>
    <subcellularLocation>
        <location evidence="1">Membrane</location>
        <topology evidence="1">Multi-pass membrane protein</topology>
    </subcellularLocation>
</comment>